<evidence type="ECO:0000313" key="2">
    <source>
        <dbReference type="Proteomes" id="UP000186922"/>
    </source>
</evidence>
<dbReference type="EMBL" id="BDGG01000002">
    <property type="protein sequence ID" value="GAU91660.1"/>
    <property type="molecule type" value="Genomic_DNA"/>
</dbReference>
<protein>
    <submittedName>
        <fullName evidence="1">Uncharacterized protein</fullName>
    </submittedName>
</protein>
<sequence>MSASVSSPTGGKTVYRVEDVGYPVSSMSFAEFLEGRGQMPTIHTGLRGGCHRWGRICDCKIPTADQPNTEFPGFCKDEMNTCMQFWC</sequence>
<dbReference type="Proteomes" id="UP000186922">
    <property type="component" value="Unassembled WGS sequence"/>
</dbReference>
<comment type="caution">
    <text evidence="1">The sequence shown here is derived from an EMBL/GenBank/DDBJ whole genome shotgun (WGS) entry which is preliminary data.</text>
</comment>
<evidence type="ECO:0000313" key="1">
    <source>
        <dbReference type="EMBL" id="GAU91660.1"/>
    </source>
</evidence>
<name>A0A1D1UT14_RAMVA</name>
<reference evidence="1 2" key="1">
    <citation type="journal article" date="2016" name="Nat. Commun.">
        <title>Extremotolerant tardigrade genome and improved radiotolerance of human cultured cells by tardigrade-unique protein.</title>
        <authorList>
            <person name="Hashimoto T."/>
            <person name="Horikawa D.D."/>
            <person name="Saito Y."/>
            <person name="Kuwahara H."/>
            <person name="Kozuka-Hata H."/>
            <person name="Shin-I T."/>
            <person name="Minakuchi Y."/>
            <person name="Ohishi K."/>
            <person name="Motoyama A."/>
            <person name="Aizu T."/>
            <person name="Enomoto A."/>
            <person name="Kondo K."/>
            <person name="Tanaka S."/>
            <person name="Hara Y."/>
            <person name="Koshikawa S."/>
            <person name="Sagara H."/>
            <person name="Miura T."/>
            <person name="Yokobori S."/>
            <person name="Miyagawa K."/>
            <person name="Suzuki Y."/>
            <person name="Kubo T."/>
            <person name="Oyama M."/>
            <person name="Kohara Y."/>
            <person name="Fujiyama A."/>
            <person name="Arakawa K."/>
            <person name="Katayama T."/>
            <person name="Toyoda A."/>
            <person name="Kunieda T."/>
        </authorList>
    </citation>
    <scope>NUCLEOTIDE SEQUENCE [LARGE SCALE GENOMIC DNA]</scope>
    <source>
        <strain evidence="1 2">YOKOZUNA-1</strain>
    </source>
</reference>
<organism evidence="1 2">
    <name type="scientific">Ramazzottius varieornatus</name>
    <name type="common">Water bear</name>
    <name type="synonym">Tardigrade</name>
    <dbReference type="NCBI Taxonomy" id="947166"/>
    <lineage>
        <taxon>Eukaryota</taxon>
        <taxon>Metazoa</taxon>
        <taxon>Ecdysozoa</taxon>
        <taxon>Tardigrada</taxon>
        <taxon>Eutardigrada</taxon>
        <taxon>Parachela</taxon>
        <taxon>Hypsibioidea</taxon>
        <taxon>Ramazzottiidae</taxon>
        <taxon>Ramazzottius</taxon>
    </lineage>
</organism>
<proteinExistence type="predicted"/>
<dbReference type="AlphaFoldDB" id="A0A1D1UT14"/>
<accession>A0A1D1UT14</accession>
<keyword evidence="2" id="KW-1185">Reference proteome</keyword>
<gene>
    <name evidence="1" type="primary">RvY_03875-1</name>
    <name evidence="1" type="synonym">RvY_03875.1</name>
    <name evidence="1" type="ORF">RvY_03875</name>
</gene>